<feature type="coiled-coil region" evidence="1">
    <location>
        <begin position="125"/>
        <end position="204"/>
    </location>
</feature>
<keyword evidence="2" id="KW-1133">Transmembrane helix</keyword>
<feature type="transmembrane region" description="Helical" evidence="2">
    <location>
        <begin position="699"/>
        <end position="721"/>
    </location>
</feature>
<name>A0A1Y4LYM7_9FIRM</name>
<feature type="transmembrane region" description="Helical" evidence="2">
    <location>
        <begin position="733"/>
        <end position="754"/>
    </location>
</feature>
<dbReference type="RefSeq" id="WP_087158119.1">
    <property type="nucleotide sequence ID" value="NZ_NFKM01000002.1"/>
</dbReference>
<dbReference type="Proteomes" id="UP000195447">
    <property type="component" value="Unassembled WGS sequence"/>
</dbReference>
<dbReference type="NCBIfam" id="TIGR02675">
    <property type="entry name" value="tape_meas_nterm"/>
    <property type="match status" value="1"/>
</dbReference>
<keyword evidence="2" id="KW-0472">Membrane</keyword>
<gene>
    <name evidence="4" type="ORF">B5F14_01605</name>
</gene>
<feature type="coiled-coil region" evidence="1">
    <location>
        <begin position="38"/>
        <end position="92"/>
    </location>
</feature>
<dbReference type="EMBL" id="NFKM01000002">
    <property type="protein sequence ID" value="OUP61677.1"/>
    <property type="molecule type" value="Genomic_DNA"/>
</dbReference>
<evidence type="ECO:0000256" key="1">
    <source>
        <dbReference type="SAM" id="Coils"/>
    </source>
</evidence>
<feature type="transmembrane region" description="Helical" evidence="2">
    <location>
        <begin position="801"/>
        <end position="820"/>
    </location>
</feature>
<evidence type="ECO:0000256" key="2">
    <source>
        <dbReference type="SAM" id="Phobius"/>
    </source>
</evidence>
<dbReference type="Pfam" id="PF20155">
    <property type="entry name" value="TMP_3"/>
    <property type="match status" value="1"/>
</dbReference>
<proteinExistence type="predicted"/>
<keyword evidence="1" id="KW-0175">Coiled coil</keyword>
<accession>A0A1Y4LYM7</accession>
<organism evidence="4 5">
    <name type="scientific">Faecalitalea cylindroides</name>
    <dbReference type="NCBI Taxonomy" id="39483"/>
    <lineage>
        <taxon>Bacteria</taxon>
        <taxon>Bacillati</taxon>
        <taxon>Bacillota</taxon>
        <taxon>Erysipelotrichia</taxon>
        <taxon>Erysipelotrichales</taxon>
        <taxon>Erysipelotrichaceae</taxon>
        <taxon>Faecalitalea</taxon>
    </lineage>
</organism>
<evidence type="ECO:0000313" key="4">
    <source>
        <dbReference type="EMBL" id="OUP61677.1"/>
    </source>
</evidence>
<keyword evidence="2" id="KW-0812">Transmembrane</keyword>
<comment type="caution">
    <text evidence="4">The sequence shown here is derived from an EMBL/GenBank/DDBJ whole genome shotgun (WGS) entry which is preliminary data.</text>
</comment>
<evidence type="ECO:0000259" key="3">
    <source>
        <dbReference type="Pfam" id="PF20155"/>
    </source>
</evidence>
<evidence type="ECO:0000313" key="5">
    <source>
        <dbReference type="Proteomes" id="UP000195447"/>
    </source>
</evidence>
<keyword evidence="5" id="KW-1185">Reference proteome</keyword>
<feature type="domain" description="Tape measure protein N-terminal" evidence="3">
    <location>
        <begin position="270"/>
        <end position="458"/>
    </location>
</feature>
<feature type="transmembrane region" description="Helical" evidence="2">
    <location>
        <begin position="774"/>
        <end position="794"/>
    </location>
</feature>
<dbReference type="InterPro" id="IPR013491">
    <property type="entry name" value="Tape_meas_N"/>
</dbReference>
<reference evidence="5" key="1">
    <citation type="submission" date="2017-04" db="EMBL/GenBank/DDBJ databases">
        <title>Function of individual gut microbiota members based on whole genome sequencing of pure cultures obtained from chicken caecum.</title>
        <authorList>
            <person name="Medvecky M."/>
            <person name="Cejkova D."/>
            <person name="Polansky O."/>
            <person name="Karasova D."/>
            <person name="Kubasova T."/>
            <person name="Cizek A."/>
            <person name="Rychlik I."/>
        </authorList>
    </citation>
    <scope>NUCLEOTIDE SEQUENCE [LARGE SCALE GENOMIC DNA]</scope>
    <source>
        <strain evidence="5">An178</strain>
    </source>
</reference>
<protein>
    <recommendedName>
        <fullName evidence="3">Tape measure protein N-terminal domain-containing protein</fullName>
    </recommendedName>
</protein>
<sequence>MSQPRVGAELILDTKTAQQQIKALNKQKVQVDLQAKNLTKVKSDITKLDSQLKELNNRKITLESDAQSFQRIKSQIEEIDRALANIRNQKTQIRYSDILSDDVKNTWVSQLTKQSSLLQGQKAVLTQDKRELQDVYNEYKKISKQIDALNKKKLDLQADFGDADKIQKELDELTRKSAQLESDRIDLELRLEDYQQVMSQLNNIASVAQRIQKFGNSMSKIGSSMTNLASNFSNNPLGSIGHFLVQGIGYSALYRMTSGFMNAIETSFSGAINRMDTIANSRRTFEAMNFDTSVVDASMDDLENRILGLPTTLNDAMQSVTMISSITGDLPEAVRIFDALNNSVIAFGGSQEQANRAITQFSQAMGTGKLDARTYLSLTDAGMSPALAQVAEMLGYSSENMGEFKTALGEGEISIEQFTDALIELNENGNATMRALNELAKENALKSIGSSLTVAQTQIEKGWASIIQSINDTVESLGYGSIPENIAKFGNFMRDSMYGVSNFINENREPIGEFLDFIIDKFNAVQNELSKFDFGDFTDGLKDFKPVLEGVVDLVKEVYDAFKGFASFVGGGDISRGLGRLAGGYITLAYGLRVLGGVLSFGGGTISKVAQLAEWFGSKGKFANFTKKGSSLFSIFQNSNKNKSVTDSLGKATTTFDKGAFYTKLGNQAQLALMAGNMMLYVEAINQLNNKIPDDLSKLIPKLATLGATMGAMIGVTKIMSNMSKTVDFKTQLTGIVSLIGAGGALYVLAEAIGEVNKKVPDDIGNFASKMANMAIAIGGIGIVVGALGGLASLGNGLGGIIMVLGGIFTLGLAGILYTVSQSISAMADSVMDIGTALEKFGNIEIDSKGVSKNMKTVTDALDDLTGWSGGFFGAIGKLATQKIDEGNIAQASSNLNQLLDVVKALEGIQEVGTLDGDSIEKNLKAVKEILQALQSVMPLPTVNIENMNTDNVTSIAENIDALSQLTDKLSAFGSKEIPDIDVENLTTTITKVSTVLEQLKDVQFPDVRLGTSLTSENAENIIGVLDNLLQIFPKVNELIKVATENPINVEDFGSAIKSISDLLGKINEDLMPSGETRVGYNMENFMSADTIQNVIDALNGMINLVTTCKSLMDTFANMDVDFKTLRMNINSMLTALGGTVSGYGAVEIDTEKLAQLEEVVDTFSTIVSKMQSIGQSQINFETINSIISQIGTVITNLANLSSVENAQNVTAQVDALIAKFQELLTRLQGMDEQFLTVGTTWGNSLYTGFEEADVTGQCVAYIDSMIAELGKKDFTPVGTQYGNQVVSGFRTAVASLPSAMSTAISGLNAYASRFSSAGANLGNSFANAFNNAVSNLETPNINVERDSRGGEVPTGYFAKGGFARRGTDTIPAMLTPGEFVVRRNAVKGIGVSFLKKINDMDFKGAFKGLMSSQGNNSMQATYNHIVNNTSNYNYGDRSITINGGNERKQRLKANRFMKGLAY</sequence>